<organism evidence="2 3">
    <name type="scientific">Lunasporangiospora selenospora</name>
    <dbReference type="NCBI Taxonomy" id="979761"/>
    <lineage>
        <taxon>Eukaryota</taxon>
        <taxon>Fungi</taxon>
        <taxon>Fungi incertae sedis</taxon>
        <taxon>Mucoromycota</taxon>
        <taxon>Mortierellomycotina</taxon>
        <taxon>Mortierellomycetes</taxon>
        <taxon>Mortierellales</taxon>
        <taxon>Mortierellaceae</taxon>
        <taxon>Lunasporangiospora</taxon>
    </lineage>
</organism>
<gene>
    <name evidence="2" type="ORF">BGW38_002923</name>
</gene>
<feature type="compositionally biased region" description="Low complexity" evidence="1">
    <location>
        <begin position="33"/>
        <end position="48"/>
    </location>
</feature>
<keyword evidence="3" id="KW-1185">Reference proteome</keyword>
<feature type="non-terminal residue" evidence="2">
    <location>
        <position position="1"/>
    </location>
</feature>
<accession>A0A9P6KD81</accession>
<evidence type="ECO:0000256" key="1">
    <source>
        <dbReference type="SAM" id="MobiDB-lite"/>
    </source>
</evidence>
<comment type="caution">
    <text evidence="2">The sequence shown here is derived from an EMBL/GenBank/DDBJ whole genome shotgun (WGS) entry which is preliminary data.</text>
</comment>
<proteinExistence type="predicted"/>
<evidence type="ECO:0000313" key="3">
    <source>
        <dbReference type="Proteomes" id="UP000780801"/>
    </source>
</evidence>
<dbReference type="OrthoDB" id="2449072at2759"/>
<dbReference type="Proteomes" id="UP000780801">
    <property type="component" value="Unassembled WGS sequence"/>
</dbReference>
<protein>
    <submittedName>
        <fullName evidence="2">Uncharacterized protein</fullName>
    </submittedName>
</protein>
<dbReference type="EMBL" id="JAABOA010002068">
    <property type="protein sequence ID" value="KAF9580437.1"/>
    <property type="molecule type" value="Genomic_DNA"/>
</dbReference>
<feature type="region of interest" description="Disordered" evidence="1">
    <location>
        <begin position="26"/>
        <end position="58"/>
    </location>
</feature>
<sequence length="118" mass="12404">RASDGGSILSTAAAAVTSTLVSRMPFHLHHQQSSSSSSSSSSSTTAASVPGHYPNHVSSAVFPNSTTLLTSKELSQPSTQKKGGVKVTLHQQQGANSTLKIIYSHLCSAWEILQQQQL</sequence>
<evidence type="ECO:0000313" key="2">
    <source>
        <dbReference type="EMBL" id="KAF9580437.1"/>
    </source>
</evidence>
<reference evidence="2" key="1">
    <citation type="journal article" date="2020" name="Fungal Divers.">
        <title>Resolving the Mortierellaceae phylogeny through synthesis of multi-gene phylogenetics and phylogenomics.</title>
        <authorList>
            <person name="Vandepol N."/>
            <person name="Liber J."/>
            <person name="Desiro A."/>
            <person name="Na H."/>
            <person name="Kennedy M."/>
            <person name="Barry K."/>
            <person name="Grigoriev I.V."/>
            <person name="Miller A.N."/>
            <person name="O'Donnell K."/>
            <person name="Stajich J.E."/>
            <person name="Bonito G."/>
        </authorList>
    </citation>
    <scope>NUCLEOTIDE SEQUENCE</scope>
    <source>
        <strain evidence="2">KOD1015</strain>
    </source>
</reference>
<dbReference type="AlphaFoldDB" id="A0A9P6KD81"/>
<name>A0A9P6KD81_9FUNG</name>